<feature type="transmembrane region" description="Helical" evidence="7">
    <location>
        <begin position="181"/>
        <end position="200"/>
    </location>
</feature>
<name>A0A0N1GZV1_9EURO</name>
<evidence type="ECO:0000256" key="4">
    <source>
        <dbReference type="ARBA" id="ARBA00022989"/>
    </source>
</evidence>
<protein>
    <submittedName>
        <fullName evidence="8">Putative permease</fullName>
    </submittedName>
</protein>
<dbReference type="GeneID" id="28732566"/>
<dbReference type="Proteomes" id="UP000038010">
    <property type="component" value="Unassembled WGS sequence"/>
</dbReference>
<dbReference type="AlphaFoldDB" id="A0A0N1GZV1"/>
<dbReference type="InterPro" id="IPR001248">
    <property type="entry name" value="Pur-cyt_permease"/>
</dbReference>
<feature type="transmembrane region" description="Helical" evidence="7">
    <location>
        <begin position="112"/>
        <end position="131"/>
    </location>
</feature>
<keyword evidence="9" id="KW-1185">Reference proteome</keyword>
<accession>A0A0N1GZV1</accession>
<feature type="transmembrane region" description="Helical" evidence="7">
    <location>
        <begin position="85"/>
        <end position="106"/>
    </location>
</feature>
<keyword evidence="3 7" id="KW-0812">Transmembrane</keyword>
<dbReference type="VEuPathDB" id="FungiDB:AB675_11807"/>
<keyword evidence="4 7" id="KW-1133">Transmembrane helix</keyword>
<feature type="transmembrane region" description="Helical" evidence="7">
    <location>
        <begin position="290"/>
        <end position="310"/>
    </location>
</feature>
<comment type="caution">
    <text evidence="8">The sequence shown here is derived from an EMBL/GenBank/DDBJ whole genome shotgun (WGS) entry which is preliminary data.</text>
</comment>
<sequence>MLSLNRLKEGAQARTKPSGWVLPKQTSSVAPPHVWTNADMDPVPPERRTWTGWVFVLYWFSDLVTVSTWSGASSVVAAGLSAKDAILIVLLATLWNAIPTVFNGAIGATLHIPFPIAARAVFGLWLSYFAIASRSILAMFWFGVNTAAGGLAVTQMIKAIWPSYGTLPNHLPASAGITTQGMISYFLFFLVQLPFIFIPMHKLKPMFLAKTIVMPPMVIAMVAWICVKADGNDFFDAPSKVTGSAKAWLWLASLTSVTGSFSTITVNISDFSRFSKKPGSQIWQLPVIPLFKVWIGAFGIISASASAKIWGQPLWNPLLIIDHWHGSSGGRAAAFFASACWCLAQICLNLSANSLSFANDVTSLWPKYINIFRGQLICFVLGGWALCPWLVMASAQTFLSFMSAYAIFMAPLASLLLADYWIVKKRRYDVPALYDPDGIYGRCNWRSLVILCVVILPLMPGLAQRVTPKSVSIPAGMKNLFAINYMYGFVTAMVLYLILNWIWPDKKTLIPYTVYGTPVTGVEVDQESKAGSESPVPNGVKSKEAETHTTAV</sequence>
<evidence type="ECO:0000313" key="9">
    <source>
        <dbReference type="Proteomes" id="UP000038010"/>
    </source>
</evidence>
<keyword evidence="5 7" id="KW-0472">Membrane</keyword>
<feature type="transmembrane region" description="Helical" evidence="7">
    <location>
        <begin position="247"/>
        <end position="269"/>
    </location>
</feature>
<dbReference type="Pfam" id="PF02133">
    <property type="entry name" value="Transp_cyt_pur"/>
    <property type="match status" value="1"/>
</dbReference>
<feature type="transmembrane region" description="Helical" evidence="7">
    <location>
        <begin position="443"/>
        <end position="463"/>
    </location>
</feature>
<evidence type="ECO:0000256" key="7">
    <source>
        <dbReference type="SAM" id="Phobius"/>
    </source>
</evidence>
<reference evidence="8 9" key="1">
    <citation type="submission" date="2015-06" db="EMBL/GenBank/DDBJ databases">
        <title>Draft genome of the ant-associated black yeast Phialophora attae CBS 131958.</title>
        <authorList>
            <person name="Moreno L.F."/>
            <person name="Stielow B.J."/>
            <person name="de Hoog S."/>
            <person name="Vicente V.A."/>
            <person name="Weiss V.A."/>
            <person name="de Vries M."/>
            <person name="Cruz L.M."/>
            <person name="Souza E.M."/>
        </authorList>
    </citation>
    <scope>NUCLEOTIDE SEQUENCE [LARGE SCALE GENOMIC DNA]</scope>
    <source>
        <strain evidence="8 9">CBS 131958</strain>
    </source>
</reference>
<proteinExistence type="inferred from homology"/>
<evidence type="ECO:0000313" key="8">
    <source>
        <dbReference type="EMBL" id="KPI36877.1"/>
    </source>
</evidence>
<organism evidence="8 9">
    <name type="scientific">Cyphellophora attinorum</name>
    <dbReference type="NCBI Taxonomy" id="1664694"/>
    <lineage>
        <taxon>Eukaryota</taxon>
        <taxon>Fungi</taxon>
        <taxon>Dikarya</taxon>
        <taxon>Ascomycota</taxon>
        <taxon>Pezizomycotina</taxon>
        <taxon>Eurotiomycetes</taxon>
        <taxon>Chaetothyriomycetidae</taxon>
        <taxon>Chaetothyriales</taxon>
        <taxon>Cyphellophoraceae</taxon>
        <taxon>Cyphellophora</taxon>
    </lineage>
</organism>
<dbReference type="CDD" id="cd11482">
    <property type="entry name" value="SLC-NCS1sbd_NRT1-like"/>
    <property type="match status" value="1"/>
</dbReference>
<feature type="transmembrane region" description="Helical" evidence="7">
    <location>
        <begin position="330"/>
        <end position="350"/>
    </location>
</feature>
<feature type="compositionally biased region" description="Basic and acidic residues" evidence="6">
    <location>
        <begin position="541"/>
        <end position="552"/>
    </location>
</feature>
<dbReference type="InterPro" id="IPR045225">
    <property type="entry name" value="Uracil/uridine/allantoin_perm"/>
</dbReference>
<evidence type="ECO:0000256" key="3">
    <source>
        <dbReference type="ARBA" id="ARBA00022692"/>
    </source>
</evidence>
<feature type="transmembrane region" description="Helical" evidence="7">
    <location>
        <begin position="371"/>
        <end position="392"/>
    </location>
</feature>
<dbReference type="OrthoDB" id="2018619at2759"/>
<evidence type="ECO:0000256" key="1">
    <source>
        <dbReference type="ARBA" id="ARBA00004141"/>
    </source>
</evidence>
<feature type="region of interest" description="Disordered" evidence="6">
    <location>
        <begin position="526"/>
        <end position="552"/>
    </location>
</feature>
<dbReference type="Gene3D" id="1.10.4160.10">
    <property type="entry name" value="Hydantoin permease"/>
    <property type="match status" value="1"/>
</dbReference>
<evidence type="ECO:0000256" key="6">
    <source>
        <dbReference type="SAM" id="MobiDB-lite"/>
    </source>
</evidence>
<feature type="transmembrane region" description="Helical" evidence="7">
    <location>
        <begin position="483"/>
        <end position="503"/>
    </location>
</feature>
<feature type="transmembrane region" description="Helical" evidence="7">
    <location>
        <begin position="398"/>
        <end position="422"/>
    </location>
</feature>
<evidence type="ECO:0000256" key="2">
    <source>
        <dbReference type="ARBA" id="ARBA00008974"/>
    </source>
</evidence>
<dbReference type="GO" id="GO:0005886">
    <property type="term" value="C:plasma membrane"/>
    <property type="evidence" value="ECO:0007669"/>
    <property type="project" value="TreeGrafter"/>
</dbReference>
<dbReference type="RefSeq" id="XP_017996840.1">
    <property type="nucleotide sequence ID" value="XM_018140685.1"/>
</dbReference>
<dbReference type="EMBL" id="LFJN01000028">
    <property type="protein sequence ID" value="KPI36877.1"/>
    <property type="molecule type" value="Genomic_DNA"/>
</dbReference>
<comment type="subcellular location">
    <subcellularLocation>
        <location evidence="1">Membrane</location>
        <topology evidence="1">Multi-pass membrane protein</topology>
    </subcellularLocation>
</comment>
<dbReference type="GO" id="GO:0015205">
    <property type="term" value="F:nucleobase transmembrane transporter activity"/>
    <property type="evidence" value="ECO:0007669"/>
    <property type="project" value="TreeGrafter"/>
</dbReference>
<comment type="similarity">
    <text evidence="2">Belongs to the purine-cytosine permease (2.A.39) family.</text>
</comment>
<feature type="transmembrane region" description="Helical" evidence="7">
    <location>
        <begin position="207"/>
        <end position="227"/>
    </location>
</feature>
<feature type="transmembrane region" description="Helical" evidence="7">
    <location>
        <begin position="50"/>
        <end position="78"/>
    </location>
</feature>
<gene>
    <name evidence="8" type="ORF">AB675_11807</name>
</gene>
<dbReference type="PANTHER" id="PTHR30618:SF0">
    <property type="entry name" value="PURINE-URACIL PERMEASE NCS1"/>
    <property type="match status" value="1"/>
</dbReference>
<evidence type="ECO:0000256" key="5">
    <source>
        <dbReference type="ARBA" id="ARBA00023136"/>
    </source>
</evidence>
<dbReference type="PANTHER" id="PTHR30618">
    <property type="entry name" value="NCS1 FAMILY PURINE/PYRIMIDINE TRANSPORTER"/>
    <property type="match status" value="1"/>
</dbReference>